<dbReference type="AlphaFoldDB" id="A0A6A4GD81"/>
<name>A0A6A4GD81_9AGAR</name>
<evidence type="ECO:0000313" key="2">
    <source>
        <dbReference type="EMBL" id="KAE9383390.1"/>
    </source>
</evidence>
<dbReference type="EMBL" id="ML770502">
    <property type="protein sequence ID" value="KAE9383390.1"/>
    <property type="molecule type" value="Genomic_DNA"/>
</dbReference>
<feature type="region of interest" description="Disordered" evidence="1">
    <location>
        <begin position="51"/>
        <end position="79"/>
    </location>
</feature>
<accession>A0A6A4GD81</accession>
<feature type="non-terminal residue" evidence="2">
    <location>
        <position position="351"/>
    </location>
</feature>
<gene>
    <name evidence="2" type="ORF">BT96DRAFT_951388</name>
</gene>
<reference evidence="2" key="1">
    <citation type="journal article" date="2019" name="Environ. Microbiol.">
        <title>Fungal ecological strategies reflected in gene transcription - a case study of two litter decomposers.</title>
        <authorList>
            <person name="Barbi F."/>
            <person name="Kohler A."/>
            <person name="Barry K."/>
            <person name="Baskaran P."/>
            <person name="Daum C."/>
            <person name="Fauchery L."/>
            <person name="Ihrmark K."/>
            <person name="Kuo A."/>
            <person name="LaButti K."/>
            <person name="Lipzen A."/>
            <person name="Morin E."/>
            <person name="Grigoriev I.V."/>
            <person name="Henrissat B."/>
            <person name="Lindahl B."/>
            <person name="Martin F."/>
        </authorList>
    </citation>
    <scope>NUCLEOTIDE SEQUENCE</scope>
    <source>
        <strain evidence="2">JB14</strain>
    </source>
</reference>
<dbReference type="Proteomes" id="UP000799118">
    <property type="component" value="Unassembled WGS sequence"/>
</dbReference>
<keyword evidence="3" id="KW-1185">Reference proteome</keyword>
<feature type="region of interest" description="Disordered" evidence="1">
    <location>
        <begin position="184"/>
        <end position="232"/>
    </location>
</feature>
<feature type="compositionally biased region" description="Polar residues" evidence="1">
    <location>
        <begin position="58"/>
        <end position="79"/>
    </location>
</feature>
<dbReference type="OrthoDB" id="3253623at2759"/>
<evidence type="ECO:0000313" key="3">
    <source>
        <dbReference type="Proteomes" id="UP000799118"/>
    </source>
</evidence>
<proteinExistence type="predicted"/>
<organism evidence="2 3">
    <name type="scientific">Gymnopus androsaceus JB14</name>
    <dbReference type="NCBI Taxonomy" id="1447944"/>
    <lineage>
        <taxon>Eukaryota</taxon>
        <taxon>Fungi</taxon>
        <taxon>Dikarya</taxon>
        <taxon>Basidiomycota</taxon>
        <taxon>Agaricomycotina</taxon>
        <taxon>Agaricomycetes</taxon>
        <taxon>Agaricomycetidae</taxon>
        <taxon>Agaricales</taxon>
        <taxon>Marasmiineae</taxon>
        <taxon>Omphalotaceae</taxon>
        <taxon>Gymnopus</taxon>
    </lineage>
</organism>
<protein>
    <submittedName>
        <fullName evidence="2">Uncharacterized protein</fullName>
    </submittedName>
</protein>
<sequence>MFSTLLNVIKTPSQRTSLECDDTPKSPLSQAIHGLDSLHLTDDLSIPGSFSPGLSMDIQRTSNQHRMSSPPTENNAARISSPLSPIIRGLDSLHLNEAISGSSLAGLATESSKTVLNAPSSSTLDSLETLLTAATLTSSPLDTSNHEKLFSSSSQFYDHRASTVPDSLRSLDMTSAMQGLAAVANSKTPTCPPARRPGRQFGRMQNPVYSQLSQRRNSRSPPPTPSGSGARKVVNDELKELDQLSDKLLHHRAEVLNDTFDSLPADSQCEKLENADAFVKSGLARIAHFEGKRKARAKMAAYRRNEVRADSNDTTMQEKRDSIVQSLKALHVEICALYAPLLAERPLVIDA</sequence>
<evidence type="ECO:0000256" key="1">
    <source>
        <dbReference type="SAM" id="MobiDB-lite"/>
    </source>
</evidence>